<keyword evidence="9 15" id="KW-0675">Receptor</keyword>
<evidence type="ECO:0000256" key="1">
    <source>
        <dbReference type="ARBA" id="ARBA00004651"/>
    </source>
</evidence>
<keyword evidence="7" id="KW-0297">G-protein coupled receptor</keyword>
<evidence type="ECO:0000256" key="10">
    <source>
        <dbReference type="ARBA" id="ARBA00023180"/>
    </source>
</evidence>
<evidence type="ECO:0000256" key="9">
    <source>
        <dbReference type="ARBA" id="ARBA00023170"/>
    </source>
</evidence>
<dbReference type="GO" id="GO:0004930">
    <property type="term" value="F:G protein-coupled receptor activity"/>
    <property type="evidence" value="ECO:0007669"/>
    <property type="project" value="UniProtKB-KW"/>
</dbReference>
<feature type="transmembrane region" description="Helical" evidence="12">
    <location>
        <begin position="724"/>
        <end position="741"/>
    </location>
</feature>
<dbReference type="InterPro" id="IPR001828">
    <property type="entry name" value="ANF_lig-bd_rcpt"/>
</dbReference>
<evidence type="ECO:0000259" key="14">
    <source>
        <dbReference type="PROSITE" id="PS50259"/>
    </source>
</evidence>
<feature type="transmembrane region" description="Helical" evidence="12">
    <location>
        <begin position="803"/>
        <end position="823"/>
    </location>
</feature>
<keyword evidence="6 12" id="KW-1133">Transmembrane helix</keyword>
<evidence type="ECO:0000256" key="13">
    <source>
        <dbReference type="SAM" id="SignalP"/>
    </source>
</evidence>
<dbReference type="Proteomes" id="UP001474421">
    <property type="component" value="Unassembled WGS sequence"/>
</dbReference>
<dbReference type="GO" id="GO:0005886">
    <property type="term" value="C:plasma membrane"/>
    <property type="evidence" value="ECO:0007669"/>
    <property type="project" value="UniProtKB-SubCell"/>
</dbReference>
<reference evidence="15 16" key="1">
    <citation type="journal article" date="2024" name="Proc. Natl. Acad. Sci. U.S.A.">
        <title>The genetic regulatory architecture and epigenomic basis for age-related changes in rattlesnake venom.</title>
        <authorList>
            <person name="Hogan M.P."/>
            <person name="Holding M.L."/>
            <person name="Nystrom G.S."/>
            <person name="Colston T.J."/>
            <person name="Bartlett D.A."/>
            <person name="Mason A.J."/>
            <person name="Ellsworth S.A."/>
            <person name="Rautsaw R.M."/>
            <person name="Lawrence K.C."/>
            <person name="Strickland J.L."/>
            <person name="He B."/>
            <person name="Fraser P."/>
            <person name="Margres M.J."/>
            <person name="Gilbert D.M."/>
            <person name="Gibbs H.L."/>
            <person name="Parkinson C.L."/>
            <person name="Rokyta D.R."/>
        </authorList>
    </citation>
    <scope>NUCLEOTIDE SEQUENCE [LARGE SCALE GENOMIC DNA]</scope>
    <source>
        <strain evidence="15">DRR0105</strain>
    </source>
</reference>
<dbReference type="InterPro" id="IPR004073">
    <property type="entry name" value="GPCR_3_vmron_rcpt_2"/>
</dbReference>
<dbReference type="PRINTS" id="PR01535">
    <property type="entry name" value="VOMERONASL2R"/>
</dbReference>
<evidence type="ECO:0000256" key="6">
    <source>
        <dbReference type="ARBA" id="ARBA00022989"/>
    </source>
</evidence>
<feature type="transmembrane region" description="Helical" evidence="12">
    <location>
        <begin position="768"/>
        <end position="791"/>
    </location>
</feature>
<keyword evidence="16" id="KW-1185">Reference proteome</keyword>
<evidence type="ECO:0000256" key="12">
    <source>
        <dbReference type="SAM" id="Phobius"/>
    </source>
</evidence>
<accession>A0AAW1B824</accession>
<dbReference type="Pfam" id="PF00003">
    <property type="entry name" value="7tm_3"/>
    <property type="match status" value="1"/>
</dbReference>
<dbReference type="PROSITE" id="PS50259">
    <property type="entry name" value="G_PROTEIN_RECEP_F3_4"/>
    <property type="match status" value="1"/>
</dbReference>
<dbReference type="InterPro" id="IPR011500">
    <property type="entry name" value="GPCR_3_9-Cys_dom"/>
</dbReference>
<feature type="transmembrane region" description="Helical" evidence="12">
    <location>
        <begin position="679"/>
        <end position="703"/>
    </location>
</feature>
<dbReference type="FunFam" id="3.40.50.2300:FF:000024">
    <property type="entry name" value="Vomeronasal 2, receptor 73"/>
    <property type="match status" value="1"/>
</dbReference>
<feature type="transmembrane region" description="Helical" evidence="12">
    <location>
        <begin position="835"/>
        <end position="858"/>
    </location>
</feature>
<dbReference type="EMBL" id="JAOTOJ010000008">
    <property type="protein sequence ID" value="KAK9398155.1"/>
    <property type="molecule type" value="Genomic_DNA"/>
</dbReference>
<keyword evidence="5 13" id="KW-0732">Signal</keyword>
<keyword evidence="11" id="KW-0807">Transducer</keyword>
<dbReference type="Pfam" id="PF07562">
    <property type="entry name" value="NCD3G"/>
    <property type="match status" value="1"/>
</dbReference>
<feature type="signal peptide" evidence="13">
    <location>
        <begin position="1"/>
        <end position="20"/>
    </location>
</feature>
<dbReference type="InterPro" id="IPR000068">
    <property type="entry name" value="GPCR_3_Ca_sens_rcpt-rel"/>
</dbReference>
<dbReference type="AlphaFoldDB" id="A0AAW1B824"/>
<dbReference type="PANTHER" id="PTHR24061">
    <property type="entry name" value="CALCIUM-SENSING RECEPTOR-RELATED"/>
    <property type="match status" value="1"/>
</dbReference>
<evidence type="ECO:0000256" key="7">
    <source>
        <dbReference type="ARBA" id="ARBA00023040"/>
    </source>
</evidence>
<dbReference type="PROSITE" id="PS00981">
    <property type="entry name" value="G_PROTEIN_RECEP_F3_3"/>
    <property type="match status" value="1"/>
</dbReference>
<dbReference type="Pfam" id="PF01094">
    <property type="entry name" value="ANF_receptor"/>
    <property type="match status" value="1"/>
</dbReference>
<dbReference type="PRINTS" id="PR00248">
    <property type="entry name" value="GPCRMGR"/>
</dbReference>
<comment type="subcellular location">
    <subcellularLocation>
        <location evidence="1">Cell membrane</location>
        <topology evidence="1">Multi-pass membrane protein</topology>
    </subcellularLocation>
</comment>
<gene>
    <name evidence="15" type="ORF">NXF25_021516</name>
</gene>
<evidence type="ECO:0000256" key="4">
    <source>
        <dbReference type="ARBA" id="ARBA00022692"/>
    </source>
</evidence>
<feature type="transmembrane region" description="Helical" evidence="12">
    <location>
        <begin position="649"/>
        <end position="667"/>
    </location>
</feature>
<evidence type="ECO:0000256" key="3">
    <source>
        <dbReference type="ARBA" id="ARBA00022475"/>
    </source>
</evidence>
<dbReference type="InterPro" id="IPR017979">
    <property type="entry name" value="GPCR_3_CS"/>
</dbReference>
<comment type="caution">
    <text evidence="15">The sequence shown here is derived from an EMBL/GenBank/DDBJ whole genome shotgun (WGS) entry which is preliminary data.</text>
</comment>
<keyword evidence="10" id="KW-0325">Glycoprotein</keyword>
<comment type="similarity">
    <text evidence="2">Belongs to the G-protein coupled receptor 3 family.</text>
</comment>
<keyword evidence="8 12" id="KW-0472">Membrane</keyword>
<proteinExistence type="inferred from homology"/>
<evidence type="ECO:0000256" key="2">
    <source>
        <dbReference type="ARBA" id="ARBA00007242"/>
    </source>
</evidence>
<dbReference type="InterPro" id="IPR000337">
    <property type="entry name" value="GPCR_3"/>
</dbReference>
<evidence type="ECO:0000313" key="15">
    <source>
        <dbReference type="EMBL" id="KAK9398155.1"/>
    </source>
</evidence>
<feature type="chain" id="PRO_5043788513" evidence="13">
    <location>
        <begin position="21"/>
        <end position="873"/>
    </location>
</feature>
<keyword evidence="3" id="KW-1003">Cell membrane</keyword>
<evidence type="ECO:0000256" key="11">
    <source>
        <dbReference type="ARBA" id="ARBA00023224"/>
    </source>
</evidence>
<evidence type="ECO:0000313" key="16">
    <source>
        <dbReference type="Proteomes" id="UP001474421"/>
    </source>
</evidence>
<dbReference type="CDD" id="cd15283">
    <property type="entry name" value="7tmC_V2R_pheromone"/>
    <property type="match status" value="1"/>
</dbReference>
<dbReference type="InterPro" id="IPR038550">
    <property type="entry name" value="GPCR_3_9-Cys_sf"/>
</dbReference>
<dbReference type="PANTHER" id="PTHR24061:SF599">
    <property type="entry name" value="G-PROTEIN COUPLED RECEPTORS FAMILY 3 PROFILE DOMAIN-CONTAINING PROTEIN"/>
    <property type="match status" value="1"/>
</dbReference>
<feature type="domain" description="G-protein coupled receptors family 3 profile" evidence="14">
    <location>
        <begin position="609"/>
        <end position="873"/>
    </location>
</feature>
<organism evidence="15 16">
    <name type="scientific">Crotalus adamanteus</name>
    <name type="common">Eastern diamondback rattlesnake</name>
    <dbReference type="NCBI Taxonomy" id="8729"/>
    <lineage>
        <taxon>Eukaryota</taxon>
        <taxon>Metazoa</taxon>
        <taxon>Chordata</taxon>
        <taxon>Craniata</taxon>
        <taxon>Vertebrata</taxon>
        <taxon>Euteleostomi</taxon>
        <taxon>Lepidosauria</taxon>
        <taxon>Squamata</taxon>
        <taxon>Bifurcata</taxon>
        <taxon>Unidentata</taxon>
        <taxon>Episquamata</taxon>
        <taxon>Toxicofera</taxon>
        <taxon>Serpentes</taxon>
        <taxon>Colubroidea</taxon>
        <taxon>Viperidae</taxon>
        <taxon>Crotalinae</taxon>
        <taxon>Crotalus</taxon>
    </lineage>
</organism>
<keyword evidence="4 12" id="KW-0812">Transmembrane</keyword>
<evidence type="ECO:0000256" key="8">
    <source>
        <dbReference type="ARBA" id="ARBA00023136"/>
    </source>
</evidence>
<protein>
    <submittedName>
        <fullName evidence="15">Type-2 vomeronasal receptor</fullName>
    </submittedName>
</protein>
<dbReference type="Gene3D" id="2.10.50.30">
    <property type="entry name" value="GPCR, family 3, nine cysteines domain"/>
    <property type="match status" value="1"/>
</dbReference>
<dbReference type="InterPro" id="IPR017978">
    <property type="entry name" value="GPCR_3_C"/>
</dbReference>
<dbReference type="FunFam" id="2.10.50.30:FF:000002">
    <property type="entry name" value="Vomeronasal 2 receptor, h1"/>
    <property type="match status" value="1"/>
</dbReference>
<dbReference type="SUPFAM" id="SSF53822">
    <property type="entry name" value="Periplasmic binding protein-like I"/>
    <property type="match status" value="1"/>
</dbReference>
<feature type="transmembrane region" description="Helical" evidence="12">
    <location>
        <begin position="609"/>
        <end position="628"/>
    </location>
</feature>
<dbReference type="InterPro" id="IPR028082">
    <property type="entry name" value="Peripla_BP_I"/>
</dbReference>
<sequence>MMILEVLFLFLSYVGNNIYARDFFPSDTLPIPHESYQPGDFLIGGITSQIWYFFHELSFQKQPSQDSSFQFPIIVTKFYQHVLGLAFAVNEINQNPQILPNVTLGFHIYDSYYNEKMTYQTTLDLLFKFHSFVPNYACNIQKNLMAIIGGLGSDISFHMSDILTLYKIPQLTYGSFASEQNNPTRFPSFYRMVSNEAHQYTGIVQLLKHFGWTWIGLIVLRDESGDHFLKILEHLFFQNGICSAFIQRIPGQGRLLSFSEIDEISSSIYKSFMDNNAKIFVMYGETLTVMWLSTLMFQIDSSYSENTLVGKLWIVTAQIDFTVMGLVTSWDSEIFQGTISFEVPSNEPLGFQTYLQNLKCCSAHDDHFLKDFWEQAFHCTFSNSKGSVEHNKACTGEEKLETLPGSVFEMQMSGHSYSIFNAVYLLAHALHAMTSFRSRYQALVKRKRYAYQDLQPWQLHWFLQGISFNNSAGESVTFNERMEVANGLDIMKMVIFPNNSFTKIKVGRIDSKEKQTFSFYQDKKSWHRHFNQVLPFSLCSDPCQPGYQKKKKEGEKFCCYDCAPCPEGKISPEIDMPDCFPCPEDQYPSKKQDQCIFKTLNFLSHKEPLGMSLALVGISLFITTAFVLGTFVKHQDTPIVKANNRELTFTLLLSLLLCFFSPLLFFGQPNKTTCFLCQTAFGIIFAVAISCVLAKTITVVVAFMATKPGSNMRKWLGRKLASSIVISCTLVQASICSWWMTTSPPFPNLDMHSLTSEIIAECNVGSAVMFYLVLGYLGFLAIISFMVAFFARKLPDAFNEAKFITFSMLMFCSVWLTFVPTYLSTKGKYMVAVEIFSILASSGGLLSCIFFPKFYIILLRPQLNNRQQLRKNN</sequence>
<name>A0AAW1B824_CROAD</name>
<evidence type="ECO:0000256" key="5">
    <source>
        <dbReference type="ARBA" id="ARBA00022729"/>
    </source>
</evidence>
<dbReference type="Gene3D" id="3.40.50.2300">
    <property type="match status" value="2"/>
</dbReference>